<evidence type="ECO:0000313" key="2">
    <source>
        <dbReference type="Proteomes" id="UP000308600"/>
    </source>
</evidence>
<name>A0ACD3B9A9_9AGAR</name>
<dbReference type="EMBL" id="ML208266">
    <property type="protein sequence ID" value="TFK74740.1"/>
    <property type="molecule type" value="Genomic_DNA"/>
</dbReference>
<organism evidence="1 2">
    <name type="scientific">Pluteus cervinus</name>
    <dbReference type="NCBI Taxonomy" id="181527"/>
    <lineage>
        <taxon>Eukaryota</taxon>
        <taxon>Fungi</taxon>
        <taxon>Dikarya</taxon>
        <taxon>Basidiomycota</taxon>
        <taxon>Agaricomycotina</taxon>
        <taxon>Agaricomycetes</taxon>
        <taxon>Agaricomycetidae</taxon>
        <taxon>Agaricales</taxon>
        <taxon>Pluteineae</taxon>
        <taxon>Pluteaceae</taxon>
        <taxon>Pluteus</taxon>
    </lineage>
</organism>
<keyword evidence="2" id="KW-1185">Reference proteome</keyword>
<gene>
    <name evidence="1" type="ORF">BDN72DRAFT_629456</name>
</gene>
<sequence length="629" mass="67350">MRFLALLLAVAGTTLAIPTRSSHVVHETRAVNPLEWIQGVRLDASQIIPLRIGLSQQNLDRIEELLMSVSHPESPTYGQHMSPDEIVDMFAPSNESINAVRDWLVESGISPDRLKVSASKGWLQVNATVAEAEDLLKAKYHVYEHPSGAKQFGCHSYSVPEHIQPHIELIKPTVHFNHRPNPHQKFKRDGVLGSPGFNGPKKSAAHVTITPTLETCDQMITLECLRALYDFNYTPVATDKNTFGIVEFTPQAYLGPDLDLFFRNFTPSLVGKRPVNVLIDGAFVQTAAQSFDYNGESDLDLEYAMGLTAPQPVLLLQTGDIFEGAGFDNWLDAVDGSFCTFEGGDDPTQDGIYPDTQPGGYKGQSCGIIAPPHVVSISYGQDESTVTAAFANRQCTEYAKLGMMGSSILYSSGDSGVAGNGGVCLDSTKQPATNGNVFNPGFPVTCPFVTAVGATQVNPGSTVNDPEGACEQVIFSGGGFSNIFPMPSYQSTAVKNYLSQHTPSFPAGTFNNSGNVRAYPDLSANGANYVIGIDGQFGLVFGTSASAPVVASMITMVNDARIHAGKKPVGFINPVIYSSDFQHAFNDITMGGNQGCGTPGFTAVSGWDPVTGLGTPNFSKILPLFMALP</sequence>
<proteinExistence type="predicted"/>
<reference evidence="1 2" key="1">
    <citation type="journal article" date="2019" name="Nat. Ecol. Evol.">
        <title>Megaphylogeny resolves global patterns of mushroom evolution.</title>
        <authorList>
            <person name="Varga T."/>
            <person name="Krizsan K."/>
            <person name="Foldi C."/>
            <person name="Dima B."/>
            <person name="Sanchez-Garcia M."/>
            <person name="Sanchez-Ramirez S."/>
            <person name="Szollosi G.J."/>
            <person name="Szarkandi J.G."/>
            <person name="Papp V."/>
            <person name="Albert L."/>
            <person name="Andreopoulos W."/>
            <person name="Angelini C."/>
            <person name="Antonin V."/>
            <person name="Barry K.W."/>
            <person name="Bougher N.L."/>
            <person name="Buchanan P."/>
            <person name="Buyck B."/>
            <person name="Bense V."/>
            <person name="Catcheside P."/>
            <person name="Chovatia M."/>
            <person name="Cooper J."/>
            <person name="Damon W."/>
            <person name="Desjardin D."/>
            <person name="Finy P."/>
            <person name="Geml J."/>
            <person name="Haridas S."/>
            <person name="Hughes K."/>
            <person name="Justo A."/>
            <person name="Karasinski D."/>
            <person name="Kautmanova I."/>
            <person name="Kiss B."/>
            <person name="Kocsube S."/>
            <person name="Kotiranta H."/>
            <person name="LaButti K.M."/>
            <person name="Lechner B.E."/>
            <person name="Liimatainen K."/>
            <person name="Lipzen A."/>
            <person name="Lukacs Z."/>
            <person name="Mihaltcheva S."/>
            <person name="Morgado L.N."/>
            <person name="Niskanen T."/>
            <person name="Noordeloos M.E."/>
            <person name="Ohm R.A."/>
            <person name="Ortiz-Santana B."/>
            <person name="Ovrebo C."/>
            <person name="Racz N."/>
            <person name="Riley R."/>
            <person name="Savchenko A."/>
            <person name="Shiryaev A."/>
            <person name="Soop K."/>
            <person name="Spirin V."/>
            <person name="Szebenyi C."/>
            <person name="Tomsovsky M."/>
            <person name="Tulloss R.E."/>
            <person name="Uehling J."/>
            <person name="Grigoriev I.V."/>
            <person name="Vagvolgyi C."/>
            <person name="Papp T."/>
            <person name="Martin F.M."/>
            <person name="Miettinen O."/>
            <person name="Hibbett D.S."/>
            <person name="Nagy L.G."/>
        </authorList>
    </citation>
    <scope>NUCLEOTIDE SEQUENCE [LARGE SCALE GENOMIC DNA]</scope>
    <source>
        <strain evidence="1 2">NL-1719</strain>
    </source>
</reference>
<evidence type="ECO:0000313" key="1">
    <source>
        <dbReference type="EMBL" id="TFK74740.1"/>
    </source>
</evidence>
<protein>
    <submittedName>
        <fullName evidence="1">Subtilisin-like protein</fullName>
    </submittedName>
</protein>
<accession>A0ACD3B9A9</accession>
<dbReference type="Proteomes" id="UP000308600">
    <property type="component" value="Unassembled WGS sequence"/>
</dbReference>